<feature type="transmembrane region" description="Helical" evidence="4">
    <location>
        <begin position="142"/>
        <end position="158"/>
    </location>
</feature>
<evidence type="ECO:0000256" key="1">
    <source>
        <dbReference type="ARBA" id="ARBA00023224"/>
    </source>
</evidence>
<feature type="coiled-coil region" evidence="3">
    <location>
        <begin position="447"/>
        <end position="481"/>
    </location>
</feature>
<dbReference type="SUPFAM" id="SSF58104">
    <property type="entry name" value="Methyl-accepting chemotaxis protein (MCP) signaling domain"/>
    <property type="match status" value="1"/>
</dbReference>
<dbReference type="OrthoDB" id="242546at2"/>
<keyword evidence="1 2" id="KW-0807">Transducer</keyword>
<dbReference type="GO" id="GO:0016020">
    <property type="term" value="C:membrane"/>
    <property type="evidence" value="ECO:0007669"/>
    <property type="project" value="InterPro"/>
</dbReference>
<reference evidence="6 7" key="1">
    <citation type="submission" date="2019-03" db="EMBL/GenBank/DDBJ databases">
        <authorList>
            <person name="Jensen L."/>
            <person name="Storgaard J."/>
            <person name="Sulaj E."/>
            <person name="Schramm A."/>
            <person name="Marshall I.P.G."/>
        </authorList>
    </citation>
    <scope>NUCLEOTIDE SEQUENCE [LARGE SCALE GENOMIC DNA]</scope>
    <source>
        <strain evidence="6 7">2017H2G3</strain>
    </source>
</reference>
<feature type="domain" description="Methyl-accepting transducer" evidence="5">
    <location>
        <begin position="208"/>
        <end position="458"/>
    </location>
</feature>
<feature type="transmembrane region" description="Helical" evidence="4">
    <location>
        <begin position="99"/>
        <end position="130"/>
    </location>
</feature>
<dbReference type="STRING" id="1742358.GCA_001439605_00485"/>
<evidence type="ECO:0000313" key="7">
    <source>
        <dbReference type="Proteomes" id="UP000293846"/>
    </source>
</evidence>
<keyword evidence="7" id="KW-1185">Reference proteome</keyword>
<dbReference type="SMART" id="SM00283">
    <property type="entry name" value="MA"/>
    <property type="match status" value="1"/>
</dbReference>
<evidence type="ECO:0000313" key="6">
    <source>
        <dbReference type="EMBL" id="TCJ00487.1"/>
    </source>
</evidence>
<keyword evidence="4" id="KW-0472">Membrane</keyword>
<dbReference type="PANTHER" id="PTHR32089">
    <property type="entry name" value="METHYL-ACCEPTING CHEMOTAXIS PROTEIN MCPB"/>
    <property type="match status" value="1"/>
</dbReference>
<keyword evidence="4" id="KW-0812">Transmembrane</keyword>
<organism evidence="6 7">
    <name type="scientific">Cytobacillus praedii</name>
    <dbReference type="NCBI Taxonomy" id="1742358"/>
    <lineage>
        <taxon>Bacteria</taxon>
        <taxon>Bacillati</taxon>
        <taxon>Bacillota</taxon>
        <taxon>Bacilli</taxon>
        <taxon>Bacillales</taxon>
        <taxon>Bacillaceae</taxon>
        <taxon>Cytobacillus</taxon>
    </lineage>
</organism>
<comment type="caution">
    <text evidence="6">The sequence shown here is derived from an EMBL/GenBank/DDBJ whole genome shotgun (WGS) entry which is preliminary data.</text>
</comment>
<dbReference type="PROSITE" id="PS50111">
    <property type="entry name" value="CHEMOTAXIS_TRANSDUC_2"/>
    <property type="match status" value="1"/>
</dbReference>
<dbReference type="EMBL" id="SJTH01000108">
    <property type="protein sequence ID" value="TCJ00487.1"/>
    <property type="molecule type" value="Genomic_DNA"/>
</dbReference>
<feature type="transmembrane region" description="Helical" evidence="4">
    <location>
        <begin position="21"/>
        <end position="38"/>
    </location>
</feature>
<accession>A0A4R1AR49</accession>
<evidence type="ECO:0000256" key="3">
    <source>
        <dbReference type="SAM" id="Coils"/>
    </source>
</evidence>
<feature type="coiled-coil region" evidence="3">
    <location>
        <begin position="286"/>
        <end position="313"/>
    </location>
</feature>
<feature type="transmembrane region" description="Helical" evidence="4">
    <location>
        <begin position="44"/>
        <end position="65"/>
    </location>
</feature>
<dbReference type="InterPro" id="IPR004089">
    <property type="entry name" value="MCPsignal_dom"/>
</dbReference>
<keyword evidence="3" id="KW-0175">Coiled coil</keyword>
<name>A0A4R1AR49_9BACI</name>
<dbReference type="Gene3D" id="1.10.287.950">
    <property type="entry name" value="Methyl-accepting chemotaxis protein"/>
    <property type="match status" value="1"/>
</dbReference>
<protein>
    <recommendedName>
        <fullName evidence="5">Methyl-accepting transducer domain-containing protein</fullName>
    </recommendedName>
</protein>
<proteinExistence type="predicted"/>
<dbReference type="GO" id="GO:0007165">
    <property type="term" value="P:signal transduction"/>
    <property type="evidence" value="ECO:0007669"/>
    <property type="project" value="UniProtKB-KW"/>
</dbReference>
<dbReference type="AlphaFoldDB" id="A0A4R1AR49"/>
<feature type="transmembrane region" description="Helical" evidence="4">
    <location>
        <begin position="72"/>
        <end position="93"/>
    </location>
</feature>
<dbReference type="Pfam" id="PF00015">
    <property type="entry name" value="MCPsignal"/>
    <property type="match status" value="1"/>
</dbReference>
<evidence type="ECO:0000259" key="5">
    <source>
        <dbReference type="PROSITE" id="PS50111"/>
    </source>
</evidence>
<gene>
    <name evidence="6" type="ORF">E0Y62_26670</name>
</gene>
<dbReference type="PANTHER" id="PTHR32089:SF112">
    <property type="entry name" value="LYSOZYME-LIKE PROTEIN-RELATED"/>
    <property type="match status" value="1"/>
</dbReference>
<evidence type="ECO:0000256" key="2">
    <source>
        <dbReference type="PROSITE-ProRule" id="PRU00284"/>
    </source>
</evidence>
<keyword evidence="4" id="KW-1133">Transmembrane helix</keyword>
<sequence>MRMSIKELQIETLRKKNRITLIMLIISVVLGVAVEASLGKTLQLILTIAIGGAVLCSIIAFLHLTKRLTKQIAYLAIAGLTIILGMIILISPSENNLSLIYYLLVCSALYMNIVLYLMGTAFGVGLLVFAFALNGELYSSDISTYLLLFSLAVIVLFFQQKIMGKLEADLGKMQTSAEERLENESKHRIILEENSQIIASNMQMVEEQSESEKQATIELNVALQEIASGTQSQGNAITNIMNSIERTAKQVDSMNDRVLQINESTDQMTGQIEEGRSQSQIMNDQMQEFKSFIELMEKDMNQLSENIESSLSSIQAIQGITAQTNLLALNASIEAARAGEAGKGFSVVAEEIRKLAETSDKTAVQISTTLNQVHTNNRETQNQMNLVSSKMDENIQGTVKNQSIFESIQHSIQHLQQEVQSFSGVAKNIDQETDAIEVAVNEFASILEEASSSLEEISATVQSQTNNKEQLARLIQETNRATQNLSNLLK</sequence>
<evidence type="ECO:0000256" key="4">
    <source>
        <dbReference type="SAM" id="Phobius"/>
    </source>
</evidence>
<dbReference type="Proteomes" id="UP000293846">
    <property type="component" value="Unassembled WGS sequence"/>
</dbReference>